<evidence type="ECO:0000313" key="3">
    <source>
        <dbReference type="Proteomes" id="UP000298663"/>
    </source>
</evidence>
<reference evidence="2 3" key="2">
    <citation type="journal article" date="2019" name="G3 (Bethesda)">
        <title>Hybrid Assembly of the Genome of the Entomopathogenic Nematode Steinernema carpocapsae Identifies the X-Chromosome.</title>
        <authorList>
            <person name="Serra L."/>
            <person name="Macchietto M."/>
            <person name="Macias-Munoz A."/>
            <person name="McGill C.J."/>
            <person name="Rodriguez I.M."/>
            <person name="Rodriguez B."/>
            <person name="Murad R."/>
            <person name="Mortazavi A."/>
        </authorList>
    </citation>
    <scope>NUCLEOTIDE SEQUENCE [LARGE SCALE GENOMIC DNA]</scope>
    <source>
        <strain evidence="2 3">ALL</strain>
    </source>
</reference>
<keyword evidence="1" id="KW-0732">Signal</keyword>
<evidence type="ECO:0000313" key="2">
    <source>
        <dbReference type="EMBL" id="TKR94692.1"/>
    </source>
</evidence>
<evidence type="ECO:0000256" key="1">
    <source>
        <dbReference type="SAM" id="SignalP"/>
    </source>
</evidence>
<name>A0A4U5PE02_STECR</name>
<dbReference type="AlphaFoldDB" id="A0A4U5PE02"/>
<proteinExistence type="predicted"/>
<gene>
    <name evidence="2" type="ORF">L596_008950</name>
</gene>
<dbReference type="EMBL" id="AZBU02000002">
    <property type="protein sequence ID" value="TKR94692.1"/>
    <property type="molecule type" value="Genomic_DNA"/>
</dbReference>
<feature type="chain" id="PRO_5020362495" evidence="1">
    <location>
        <begin position="22"/>
        <end position="162"/>
    </location>
</feature>
<keyword evidence="3" id="KW-1185">Reference proteome</keyword>
<accession>A0A4U5PE02</accession>
<comment type="caution">
    <text evidence="2">The sequence shown here is derived from an EMBL/GenBank/DDBJ whole genome shotgun (WGS) entry which is preliminary data.</text>
</comment>
<dbReference type="Proteomes" id="UP000298663">
    <property type="component" value="Unassembled WGS sequence"/>
</dbReference>
<feature type="signal peptide" evidence="1">
    <location>
        <begin position="1"/>
        <end position="21"/>
    </location>
</feature>
<sequence length="162" mass="18581">MNSRLYLVALFFFALSPRTIAAPCDCSAILSNQKSVAYMVRELYEHLSESDCENVDSIVAVNKYFSVNTEAFDKSLPCKIAPNPMKEFKTECYLLNELMDVFKNLRKSFRQGLRDMCRCIKLVFNALILESAIVQVIDLRQTLQTLTLCVCRECHLCLFVKV</sequence>
<dbReference type="OrthoDB" id="10559502at2759"/>
<protein>
    <submittedName>
        <fullName evidence="2">Uncharacterized protein</fullName>
    </submittedName>
</protein>
<organism evidence="2 3">
    <name type="scientific">Steinernema carpocapsae</name>
    <name type="common">Entomopathogenic nematode</name>
    <dbReference type="NCBI Taxonomy" id="34508"/>
    <lineage>
        <taxon>Eukaryota</taxon>
        <taxon>Metazoa</taxon>
        <taxon>Ecdysozoa</taxon>
        <taxon>Nematoda</taxon>
        <taxon>Chromadorea</taxon>
        <taxon>Rhabditida</taxon>
        <taxon>Tylenchina</taxon>
        <taxon>Panagrolaimomorpha</taxon>
        <taxon>Strongyloidoidea</taxon>
        <taxon>Steinernematidae</taxon>
        <taxon>Steinernema</taxon>
    </lineage>
</organism>
<reference evidence="2 3" key="1">
    <citation type="journal article" date="2015" name="Genome Biol.">
        <title>Comparative genomics of Steinernema reveals deeply conserved gene regulatory networks.</title>
        <authorList>
            <person name="Dillman A.R."/>
            <person name="Macchietto M."/>
            <person name="Porter C.F."/>
            <person name="Rogers A."/>
            <person name="Williams B."/>
            <person name="Antoshechkin I."/>
            <person name="Lee M.M."/>
            <person name="Goodwin Z."/>
            <person name="Lu X."/>
            <person name="Lewis E.E."/>
            <person name="Goodrich-Blair H."/>
            <person name="Stock S.P."/>
            <person name="Adams B.J."/>
            <person name="Sternberg P.W."/>
            <person name="Mortazavi A."/>
        </authorList>
    </citation>
    <scope>NUCLEOTIDE SEQUENCE [LARGE SCALE GENOMIC DNA]</scope>
    <source>
        <strain evidence="2 3">ALL</strain>
    </source>
</reference>